<dbReference type="GO" id="GO:0051382">
    <property type="term" value="P:kinetochore assembly"/>
    <property type="evidence" value="ECO:0007669"/>
    <property type="project" value="TreeGrafter"/>
</dbReference>
<dbReference type="OrthoDB" id="10023951at2759"/>
<evidence type="ECO:0000313" key="3">
    <source>
        <dbReference type="EMBL" id="PIO24260.1"/>
    </source>
</evidence>
<dbReference type="AlphaFoldDB" id="A0A2G9R8R0"/>
<dbReference type="GO" id="GO:0005634">
    <property type="term" value="C:nucleus"/>
    <property type="evidence" value="ECO:0007669"/>
    <property type="project" value="TreeGrafter"/>
</dbReference>
<dbReference type="GO" id="GO:0008017">
    <property type="term" value="F:microtubule binding"/>
    <property type="evidence" value="ECO:0007669"/>
    <property type="project" value="TreeGrafter"/>
</dbReference>
<dbReference type="Proteomes" id="UP000228934">
    <property type="component" value="Unassembled WGS sequence"/>
</dbReference>
<organism evidence="3 4">
    <name type="scientific">Aquarana catesbeiana</name>
    <name type="common">American bullfrog</name>
    <name type="synonym">Rana catesbeiana</name>
    <dbReference type="NCBI Taxonomy" id="8400"/>
    <lineage>
        <taxon>Eukaryota</taxon>
        <taxon>Metazoa</taxon>
        <taxon>Chordata</taxon>
        <taxon>Craniata</taxon>
        <taxon>Vertebrata</taxon>
        <taxon>Euteleostomi</taxon>
        <taxon>Amphibia</taxon>
        <taxon>Batrachia</taxon>
        <taxon>Anura</taxon>
        <taxon>Neobatrachia</taxon>
        <taxon>Ranoidea</taxon>
        <taxon>Ranidae</taxon>
        <taxon>Aquarana</taxon>
    </lineage>
</organism>
<feature type="non-terminal residue" evidence="3">
    <location>
        <position position="1"/>
    </location>
</feature>
<protein>
    <submittedName>
        <fullName evidence="3">Uncharacterized protein</fullName>
    </submittedName>
</protein>
<dbReference type="PANTHER" id="PTHR12353:SF1">
    <property type="entry name" value="DISKS LARGE-ASSOCIATED PROTEIN 5"/>
    <property type="match status" value="1"/>
</dbReference>
<sequence>IEDVTKKFGNLEKLEANSWQQTTVQAKKVVRKKALSAQTVNKSQGENARAAARSRLAVIKAAMRNRVKQEDMAEEALFSEQPMQVDPVVFDAGFFRIESPAKLPSCLRTKTFSETSDTPKSTKKLQNSDKPLRDGTEEAADHINVQKSPSPEKSPVRKALFDTEER</sequence>
<dbReference type="GO" id="GO:0005737">
    <property type="term" value="C:cytoplasm"/>
    <property type="evidence" value="ECO:0007669"/>
    <property type="project" value="TreeGrafter"/>
</dbReference>
<evidence type="ECO:0000313" key="4">
    <source>
        <dbReference type="Proteomes" id="UP000228934"/>
    </source>
</evidence>
<dbReference type="InterPro" id="IPR005026">
    <property type="entry name" value="SAPAP"/>
</dbReference>
<name>A0A2G9R8R0_AQUCT</name>
<dbReference type="PANTHER" id="PTHR12353">
    <property type="entry name" value="DISKS LARGE-ASSOCIATED PROTEIN DAP SAP90/PSD-95-ASSOCIATED PROTEIN"/>
    <property type="match status" value="1"/>
</dbReference>
<evidence type="ECO:0000256" key="2">
    <source>
        <dbReference type="SAM" id="MobiDB-lite"/>
    </source>
</evidence>
<evidence type="ECO:0000256" key="1">
    <source>
        <dbReference type="ARBA" id="ARBA00008839"/>
    </source>
</evidence>
<dbReference type="GO" id="GO:0007052">
    <property type="term" value="P:mitotic spindle organization"/>
    <property type="evidence" value="ECO:0007669"/>
    <property type="project" value="TreeGrafter"/>
</dbReference>
<feature type="region of interest" description="Disordered" evidence="2">
    <location>
        <begin position="106"/>
        <end position="166"/>
    </location>
</feature>
<dbReference type="GO" id="GO:0023052">
    <property type="term" value="P:signaling"/>
    <property type="evidence" value="ECO:0007669"/>
    <property type="project" value="InterPro"/>
</dbReference>
<reference evidence="4" key="1">
    <citation type="journal article" date="2017" name="Nat. Commun.">
        <title>The North American bullfrog draft genome provides insight into hormonal regulation of long noncoding RNA.</title>
        <authorList>
            <person name="Hammond S.A."/>
            <person name="Warren R.L."/>
            <person name="Vandervalk B.P."/>
            <person name="Kucuk E."/>
            <person name="Khan H."/>
            <person name="Gibb E.A."/>
            <person name="Pandoh P."/>
            <person name="Kirk H."/>
            <person name="Zhao Y."/>
            <person name="Jones M."/>
            <person name="Mungall A.J."/>
            <person name="Coope R."/>
            <person name="Pleasance S."/>
            <person name="Moore R.A."/>
            <person name="Holt R.A."/>
            <person name="Round J.M."/>
            <person name="Ohora S."/>
            <person name="Walle B.V."/>
            <person name="Veldhoen N."/>
            <person name="Helbing C.C."/>
            <person name="Birol I."/>
        </authorList>
    </citation>
    <scope>NUCLEOTIDE SEQUENCE [LARGE SCALE GENOMIC DNA]</scope>
</reference>
<comment type="similarity">
    <text evidence="1">Belongs to the SAPAP family.</text>
</comment>
<keyword evidence="4" id="KW-1185">Reference proteome</keyword>
<proteinExistence type="inferred from homology"/>
<feature type="compositionally biased region" description="Polar residues" evidence="2">
    <location>
        <begin position="108"/>
        <end position="125"/>
    </location>
</feature>
<dbReference type="GO" id="GO:0031616">
    <property type="term" value="C:spindle pole centrosome"/>
    <property type="evidence" value="ECO:0007669"/>
    <property type="project" value="TreeGrafter"/>
</dbReference>
<dbReference type="GO" id="GO:0007059">
    <property type="term" value="P:chromosome segregation"/>
    <property type="evidence" value="ECO:0007669"/>
    <property type="project" value="TreeGrafter"/>
</dbReference>
<accession>A0A2G9R8R0</accession>
<feature type="compositionally biased region" description="Basic and acidic residues" evidence="2">
    <location>
        <begin position="126"/>
        <end position="141"/>
    </location>
</feature>
<dbReference type="EMBL" id="KV956165">
    <property type="protein sequence ID" value="PIO24260.1"/>
    <property type="molecule type" value="Genomic_DNA"/>
</dbReference>
<gene>
    <name evidence="3" type="ORF">AB205_0167440</name>
</gene>
<dbReference type="GO" id="GO:0007346">
    <property type="term" value="P:regulation of mitotic cell cycle"/>
    <property type="evidence" value="ECO:0007669"/>
    <property type="project" value="TreeGrafter"/>
</dbReference>
<dbReference type="GO" id="GO:0051642">
    <property type="term" value="P:centrosome localization"/>
    <property type="evidence" value="ECO:0007669"/>
    <property type="project" value="TreeGrafter"/>
</dbReference>